<evidence type="ECO:0000313" key="2">
    <source>
        <dbReference type="Proteomes" id="UP000314901"/>
    </source>
</evidence>
<dbReference type="EMBL" id="CP040953">
    <property type="protein sequence ID" value="QDC41253.1"/>
    <property type="molecule type" value="Genomic_DNA"/>
</dbReference>
<dbReference type="Proteomes" id="UP000314901">
    <property type="component" value="Chromosome"/>
</dbReference>
<reference evidence="1 2" key="1">
    <citation type="journal article" date="2019" name="ISME J.">
        <title>Evolution in action: habitat transition from sediment to the pelagial leads to genome streamlining in Methylophilaceae.</title>
        <authorList>
            <person name="Salcher M."/>
            <person name="Schaefle D."/>
            <person name="Kaspar M."/>
            <person name="Neuenschwander S.M."/>
            <person name="Ghai R."/>
        </authorList>
    </citation>
    <scope>NUCLEOTIDE SEQUENCE [LARGE SCALE GENOMIC DNA]</scope>
    <source>
        <strain evidence="1 2">MMS-RVI-51</strain>
    </source>
</reference>
<organism evidence="1 2">
    <name type="scientific">Candidatus Methylopumilus universalis</name>
    <dbReference type="NCBI Taxonomy" id="2588536"/>
    <lineage>
        <taxon>Bacteria</taxon>
        <taxon>Pseudomonadati</taxon>
        <taxon>Pseudomonadota</taxon>
        <taxon>Betaproteobacteria</taxon>
        <taxon>Nitrosomonadales</taxon>
        <taxon>Methylophilaceae</taxon>
        <taxon>Candidatus Methylopumilus</taxon>
    </lineage>
</organism>
<dbReference type="RefSeq" id="WP_139867914.1">
    <property type="nucleotide sequence ID" value="NZ_CP040949.1"/>
</dbReference>
<dbReference type="InterPro" id="IPR036388">
    <property type="entry name" value="WH-like_DNA-bd_sf"/>
</dbReference>
<accession>A0AAX1EZL4</accession>
<dbReference type="GeneID" id="66285072"/>
<dbReference type="Gene3D" id="1.10.10.10">
    <property type="entry name" value="Winged helix-like DNA-binding domain superfamily/Winged helix DNA-binding domain"/>
    <property type="match status" value="1"/>
</dbReference>
<evidence type="ECO:0000313" key="1">
    <source>
        <dbReference type="EMBL" id="QDC41253.1"/>
    </source>
</evidence>
<sequence length="112" mass="12907">MKKPLKSIDLDLHFRILHLLEDNPDISQREIARKLGISLGGVNYCLKALIDVGHIKIHNFNENPKKIGYLYLLTPKGISEKVKLTSGFLKRKMTEYHALRKEIDSLQSRLKV</sequence>
<proteinExistence type="predicted"/>
<protein>
    <submittedName>
        <fullName evidence="1">MarR family EPS-associated transcriptional regulator</fullName>
    </submittedName>
</protein>
<dbReference type="InterPro" id="IPR026433">
    <property type="entry name" value="MarR_EPS"/>
</dbReference>
<dbReference type="SUPFAM" id="SSF46785">
    <property type="entry name" value="Winged helix' DNA-binding domain"/>
    <property type="match status" value="1"/>
</dbReference>
<dbReference type="Pfam" id="PF13412">
    <property type="entry name" value="HTH_24"/>
    <property type="match status" value="1"/>
</dbReference>
<dbReference type="AlphaFoldDB" id="A0AAX1EZL4"/>
<dbReference type="KEGG" id="muv:FIT94_04150"/>
<dbReference type="NCBIfam" id="TIGR04176">
    <property type="entry name" value="MarR_EPS"/>
    <property type="match status" value="1"/>
</dbReference>
<name>A0AAX1EZL4_9PROT</name>
<dbReference type="InterPro" id="IPR036390">
    <property type="entry name" value="WH_DNA-bd_sf"/>
</dbReference>
<gene>
    <name evidence="1" type="ORF">FIT94_04150</name>
</gene>